<accession>A0AAP0N5M9</accession>
<feature type="signal peptide" evidence="9">
    <location>
        <begin position="1"/>
        <end position="20"/>
    </location>
</feature>
<dbReference type="PROSITE" id="PS51387">
    <property type="entry name" value="FAD_PCMH"/>
    <property type="match status" value="1"/>
</dbReference>
<protein>
    <recommendedName>
        <fullName evidence="10">FAD-binding PCMH-type domain-containing protein</fullName>
    </recommendedName>
</protein>
<evidence type="ECO:0000256" key="6">
    <source>
        <dbReference type="ARBA" id="ARBA00022827"/>
    </source>
</evidence>
<evidence type="ECO:0000256" key="5">
    <source>
        <dbReference type="ARBA" id="ARBA00022741"/>
    </source>
</evidence>
<feature type="domain" description="FAD-binding PCMH-type" evidence="10">
    <location>
        <begin position="71"/>
        <end position="245"/>
    </location>
</feature>
<dbReference type="GO" id="GO:0071949">
    <property type="term" value="F:FAD binding"/>
    <property type="evidence" value="ECO:0007669"/>
    <property type="project" value="InterPro"/>
</dbReference>
<dbReference type="Gene3D" id="3.30.43.10">
    <property type="entry name" value="Uridine Diphospho-n-acetylenolpyruvylglucosamine Reductase, domain 2"/>
    <property type="match status" value="1"/>
</dbReference>
<evidence type="ECO:0000256" key="4">
    <source>
        <dbReference type="ARBA" id="ARBA00022729"/>
    </source>
</evidence>
<keyword evidence="3" id="KW-0285">Flavoprotein</keyword>
<evidence type="ECO:0000256" key="1">
    <source>
        <dbReference type="ARBA" id="ARBA00001974"/>
    </source>
</evidence>
<keyword evidence="7" id="KW-0560">Oxidoreductase</keyword>
<evidence type="ECO:0000256" key="3">
    <source>
        <dbReference type="ARBA" id="ARBA00022630"/>
    </source>
</evidence>
<keyword evidence="12" id="KW-1185">Reference proteome</keyword>
<dbReference type="InterPro" id="IPR016167">
    <property type="entry name" value="FAD-bd_PCMH_sub1"/>
</dbReference>
<proteinExistence type="inferred from homology"/>
<evidence type="ECO:0000313" key="11">
    <source>
        <dbReference type="EMBL" id="KAK9230514.1"/>
    </source>
</evidence>
<evidence type="ECO:0000256" key="2">
    <source>
        <dbReference type="ARBA" id="ARBA00005466"/>
    </source>
</evidence>
<dbReference type="GO" id="GO:0016491">
    <property type="term" value="F:oxidoreductase activity"/>
    <property type="evidence" value="ECO:0007669"/>
    <property type="project" value="UniProtKB-KW"/>
</dbReference>
<dbReference type="Pfam" id="PF01565">
    <property type="entry name" value="FAD_binding_4"/>
    <property type="match status" value="1"/>
</dbReference>
<keyword evidence="4 9" id="KW-0732">Signal</keyword>
<feature type="chain" id="PRO_5043037598" description="FAD-binding PCMH-type domain-containing protein" evidence="9">
    <location>
        <begin position="21"/>
        <end position="533"/>
    </location>
</feature>
<dbReference type="EMBL" id="JBCGBO010000001">
    <property type="protein sequence ID" value="KAK9230514.1"/>
    <property type="molecule type" value="Genomic_DNA"/>
</dbReference>
<keyword evidence="5" id="KW-0547">Nucleotide-binding</keyword>
<evidence type="ECO:0000256" key="8">
    <source>
        <dbReference type="ARBA" id="ARBA00023180"/>
    </source>
</evidence>
<evidence type="ECO:0000256" key="9">
    <source>
        <dbReference type="SAM" id="SignalP"/>
    </source>
</evidence>
<evidence type="ECO:0000256" key="7">
    <source>
        <dbReference type="ARBA" id="ARBA00023002"/>
    </source>
</evidence>
<keyword evidence="8" id="KW-0325">Glycoprotein</keyword>
<dbReference type="Proteomes" id="UP001428341">
    <property type="component" value="Unassembled WGS sequence"/>
</dbReference>
<dbReference type="Gene3D" id="3.30.465.10">
    <property type="match status" value="1"/>
</dbReference>
<evidence type="ECO:0000259" key="10">
    <source>
        <dbReference type="PROSITE" id="PS51387"/>
    </source>
</evidence>
<name>A0AAP0N5M9_9ROSI</name>
<keyword evidence="6" id="KW-0274">FAD</keyword>
<dbReference type="InterPro" id="IPR016166">
    <property type="entry name" value="FAD-bd_PCMH"/>
</dbReference>
<dbReference type="Pfam" id="PF08031">
    <property type="entry name" value="BBE"/>
    <property type="match status" value="1"/>
</dbReference>
<comment type="caution">
    <text evidence="11">The sequence shown here is derived from an EMBL/GenBank/DDBJ whole genome shotgun (WGS) entry which is preliminary data.</text>
</comment>
<evidence type="ECO:0000313" key="12">
    <source>
        <dbReference type="Proteomes" id="UP001428341"/>
    </source>
</evidence>
<dbReference type="Gene3D" id="3.40.462.20">
    <property type="match status" value="1"/>
</dbReference>
<comment type="similarity">
    <text evidence="2">Belongs to the oxygen-dependent FAD-linked oxidoreductase family.</text>
</comment>
<dbReference type="AlphaFoldDB" id="A0AAP0N5M9"/>
<comment type="cofactor">
    <cofactor evidence="1">
        <name>FAD</name>
        <dbReference type="ChEBI" id="CHEBI:57692"/>
    </cofactor>
</comment>
<gene>
    <name evidence="11" type="ORF">WN944_023485</name>
</gene>
<dbReference type="InterPro" id="IPR036318">
    <property type="entry name" value="FAD-bd_PCMH-like_sf"/>
</dbReference>
<dbReference type="InterPro" id="IPR012951">
    <property type="entry name" value="BBE"/>
</dbReference>
<dbReference type="InterPro" id="IPR016169">
    <property type="entry name" value="FAD-bd_PCMH_sub2"/>
</dbReference>
<organism evidence="11 12">
    <name type="scientific">Citrus x changshan-huyou</name>
    <dbReference type="NCBI Taxonomy" id="2935761"/>
    <lineage>
        <taxon>Eukaryota</taxon>
        <taxon>Viridiplantae</taxon>
        <taxon>Streptophyta</taxon>
        <taxon>Embryophyta</taxon>
        <taxon>Tracheophyta</taxon>
        <taxon>Spermatophyta</taxon>
        <taxon>Magnoliopsida</taxon>
        <taxon>eudicotyledons</taxon>
        <taxon>Gunneridae</taxon>
        <taxon>Pentapetalae</taxon>
        <taxon>rosids</taxon>
        <taxon>malvids</taxon>
        <taxon>Sapindales</taxon>
        <taxon>Rutaceae</taxon>
        <taxon>Aurantioideae</taxon>
        <taxon>Citrus</taxon>
    </lineage>
</organism>
<dbReference type="SUPFAM" id="SSF56176">
    <property type="entry name" value="FAD-binding/transporter-associated domain-like"/>
    <property type="match status" value="1"/>
</dbReference>
<dbReference type="InterPro" id="IPR006094">
    <property type="entry name" value="Oxid_FAD_bind_N"/>
</dbReference>
<sequence>MKSTTIILSITLALLLSFHGIVLLTNENFLQCLSVHSEDTSISEVIYTQDNPLYSSILDFSKQNLLFRAPKYPKPQVIIKPFHVSQIQTVLKCSQKHGLQIRVRSGGHDSEGLSYTSEVPFVMIDLINLSSINVDAEKKTAWVQAGATLGQLYYRIAEKSKILGFPAGVCPTVGVGGHFSGGGYGYVMRKFGLSADQVVDAHLIDVRGRILDRKSMGEDLFWAIRGGGAASFGIIVAWKVNLVTVPSTVTAFTVTRTLENNATKILDKYQYVADKLPEDLVISATFRAVSLSNTKKKGTIMCSFSSLFLGGVDRLLPLMQERFPDLGLTKEDCKEMSWIESAIYLSGLQASEPYKLEALLDRNYSKSFFKEKSDYVREPIPVKGFEGMYDLLYEKGGHNIQVVIFPYGGKMSEISESAIPFPHRAGNIYYLLYFAVWEKEEESQNALKLVTKMYNYMTPYASKNPRAAYLNDKDLEIGRNNKGDTHTSIKKASIWGNKYFMNNFNKLVDVKTMVDPDNFFRNEQSIPSRSSSY</sequence>
<dbReference type="PANTHER" id="PTHR32448">
    <property type="entry name" value="OS08G0158400 PROTEIN"/>
    <property type="match status" value="1"/>
</dbReference>
<reference evidence="11 12" key="1">
    <citation type="submission" date="2024-05" db="EMBL/GenBank/DDBJ databases">
        <title>Haplotype-resolved chromosome-level genome assembly of Huyou (Citrus changshanensis).</title>
        <authorList>
            <person name="Miao C."/>
            <person name="Chen W."/>
            <person name="Wu Y."/>
            <person name="Wang L."/>
            <person name="Zhao S."/>
            <person name="Grierson D."/>
            <person name="Xu C."/>
            <person name="Chen K."/>
        </authorList>
    </citation>
    <scope>NUCLEOTIDE SEQUENCE [LARGE SCALE GENOMIC DNA]</scope>
    <source>
        <strain evidence="11">01-14</strain>
        <tissue evidence="11">Leaf</tissue>
    </source>
</reference>